<accession>A0A1X0D1T4</accession>
<dbReference type="SUPFAM" id="SSF53697">
    <property type="entry name" value="SIS domain"/>
    <property type="match status" value="1"/>
</dbReference>
<reference evidence="1 2" key="1">
    <citation type="submission" date="2016-12" db="EMBL/GenBank/DDBJ databases">
        <title>The new phylogeny of genus Mycobacterium.</title>
        <authorList>
            <person name="Tortoli E."/>
            <person name="Trovato A."/>
            <person name="Cirillo D.M."/>
        </authorList>
    </citation>
    <scope>NUCLEOTIDE SEQUENCE [LARGE SCALE GENOMIC DNA]</scope>
    <source>
        <strain evidence="1 2">DSM 45130</strain>
    </source>
</reference>
<dbReference type="AlphaFoldDB" id="A0A1X0D1T4"/>
<proteinExistence type="predicted"/>
<evidence type="ECO:0000313" key="1">
    <source>
        <dbReference type="EMBL" id="ORA66384.1"/>
    </source>
</evidence>
<organism evidence="1 2">
    <name type="scientific">Mycolicibacterium insubricum</name>
    <dbReference type="NCBI Taxonomy" id="444597"/>
    <lineage>
        <taxon>Bacteria</taxon>
        <taxon>Bacillati</taxon>
        <taxon>Actinomycetota</taxon>
        <taxon>Actinomycetes</taxon>
        <taxon>Mycobacteriales</taxon>
        <taxon>Mycobacteriaceae</taxon>
        <taxon>Mycolicibacterium</taxon>
    </lineage>
</organism>
<dbReference type="InterPro" id="IPR046348">
    <property type="entry name" value="SIS_dom_sf"/>
</dbReference>
<dbReference type="GO" id="GO:1901135">
    <property type="term" value="P:carbohydrate derivative metabolic process"/>
    <property type="evidence" value="ECO:0007669"/>
    <property type="project" value="InterPro"/>
</dbReference>
<dbReference type="EMBL" id="MVHS01000051">
    <property type="protein sequence ID" value="ORA66384.1"/>
    <property type="molecule type" value="Genomic_DNA"/>
</dbReference>
<dbReference type="RefSeq" id="WP_083032685.1">
    <property type="nucleotide sequence ID" value="NZ_AP022618.1"/>
</dbReference>
<keyword evidence="2" id="KW-1185">Reference proteome</keyword>
<protein>
    <submittedName>
        <fullName evidence="1">TobH protein</fullName>
    </submittedName>
</protein>
<comment type="caution">
    <text evidence="1">The sequence shown here is derived from an EMBL/GenBank/DDBJ whole genome shotgun (WGS) entry which is preliminary data.</text>
</comment>
<dbReference type="OrthoDB" id="4772742at2"/>
<gene>
    <name evidence="1" type="ORF">BST26_17220</name>
</gene>
<evidence type="ECO:0000313" key="2">
    <source>
        <dbReference type="Proteomes" id="UP000192801"/>
    </source>
</evidence>
<name>A0A1X0D1T4_9MYCO</name>
<dbReference type="Proteomes" id="UP000192801">
    <property type="component" value="Unassembled WGS sequence"/>
</dbReference>
<dbReference type="GO" id="GO:0097367">
    <property type="term" value="F:carbohydrate derivative binding"/>
    <property type="evidence" value="ECO:0007669"/>
    <property type="project" value="InterPro"/>
</dbReference>
<sequence length="359" mass="36309">MNLQAGIDVDDTEALIAADRDGLLRGASMSGAQVRAVATAVAEGALAGLGDERPRAVVWVTGRGPASAAGAILAATLAPVTSVPVLVVGAVPPWIGALDLLIVAGDDPGDPALVGATATGVYRGARVVVAAPFEGPLRDAGAGRVALLDPRLWVPDGFGLSHYLAAGLAAVGAVDPAASLDLNTLADDLDAETLRNSAAREMFTNAAKVLAHRISTHRTVLAGDTPATTALARHGAEILLRVGHAVVGAAGLTDALVALRTGLAAGDDHDGVDALFRDDEIDGPAPLRPLVLVPALADERGTLGARIAGYDDIEPIGVTDIPSSPDPAPQPGRPEQQLAVLAVRLEMAAVYLRLVAGSR</sequence>
<dbReference type="STRING" id="444597.BST26_17220"/>